<protein>
    <recommendedName>
        <fullName evidence="3">UV-stimulated scaffold protein A</fullName>
    </recommendedName>
</protein>
<feature type="domain" description="UV-stimulated scaffold protein A C-terminal" evidence="12">
    <location>
        <begin position="437"/>
        <end position="540"/>
    </location>
</feature>
<evidence type="ECO:0000256" key="5">
    <source>
        <dbReference type="ARBA" id="ARBA00022723"/>
    </source>
</evidence>
<evidence type="ECO:0000313" key="14">
    <source>
        <dbReference type="Proteomes" id="UP000694546"/>
    </source>
</evidence>
<feature type="compositionally biased region" description="Acidic residues" evidence="11">
    <location>
        <begin position="370"/>
        <end position="384"/>
    </location>
</feature>
<dbReference type="GO" id="GO:0008270">
    <property type="term" value="F:zinc ion binding"/>
    <property type="evidence" value="ECO:0007669"/>
    <property type="project" value="UniProtKB-KW"/>
</dbReference>
<dbReference type="PANTHER" id="PTHR28670">
    <property type="entry name" value="UV-STIMULATED SCAFFOLD PROTEIN A"/>
    <property type="match status" value="1"/>
</dbReference>
<keyword evidence="10" id="KW-0234">DNA repair</keyword>
<comment type="subcellular location">
    <subcellularLocation>
        <location evidence="1">Chromosome</location>
    </subcellularLocation>
</comment>
<keyword evidence="8" id="KW-0862">Zinc</keyword>
<evidence type="ECO:0000256" key="10">
    <source>
        <dbReference type="ARBA" id="ARBA00023204"/>
    </source>
</evidence>
<gene>
    <name evidence="13" type="primary">uvssa</name>
</gene>
<feature type="region of interest" description="Disordered" evidence="11">
    <location>
        <begin position="534"/>
        <end position="560"/>
    </location>
</feature>
<dbReference type="Ensembl" id="ENSGMOT00000000613.2">
    <property type="protein sequence ID" value="ENSGMOP00000000584.2"/>
    <property type="gene ID" value="ENSGMOG00000000437.2"/>
</dbReference>
<feature type="compositionally biased region" description="Polar residues" evidence="11">
    <location>
        <begin position="405"/>
        <end position="419"/>
    </location>
</feature>
<dbReference type="Proteomes" id="UP000694546">
    <property type="component" value="Chromosome 10"/>
</dbReference>
<evidence type="ECO:0000313" key="13">
    <source>
        <dbReference type="Ensembl" id="ENSGMOP00000000584.2"/>
    </source>
</evidence>
<feature type="region of interest" description="Disordered" evidence="11">
    <location>
        <begin position="581"/>
        <end position="612"/>
    </location>
</feature>
<keyword evidence="4" id="KW-0158">Chromosome</keyword>
<reference evidence="13" key="1">
    <citation type="submission" date="2025-08" db="UniProtKB">
        <authorList>
            <consortium name="Ensembl"/>
        </authorList>
    </citation>
    <scope>IDENTIFICATION</scope>
</reference>
<feature type="region of interest" description="Disordered" evidence="11">
    <location>
        <begin position="214"/>
        <end position="280"/>
    </location>
</feature>
<dbReference type="AlphaFoldDB" id="A0A8C4YW86"/>
<evidence type="ECO:0000256" key="1">
    <source>
        <dbReference type="ARBA" id="ARBA00004286"/>
    </source>
</evidence>
<dbReference type="GO" id="GO:0000993">
    <property type="term" value="F:RNA polymerase II complex binding"/>
    <property type="evidence" value="ECO:0007669"/>
    <property type="project" value="TreeGrafter"/>
</dbReference>
<organism evidence="13 14">
    <name type="scientific">Gadus morhua</name>
    <name type="common">Atlantic cod</name>
    <dbReference type="NCBI Taxonomy" id="8049"/>
    <lineage>
        <taxon>Eukaryota</taxon>
        <taxon>Metazoa</taxon>
        <taxon>Chordata</taxon>
        <taxon>Craniata</taxon>
        <taxon>Vertebrata</taxon>
        <taxon>Euteleostomi</taxon>
        <taxon>Actinopterygii</taxon>
        <taxon>Neopterygii</taxon>
        <taxon>Teleostei</taxon>
        <taxon>Neoteleostei</taxon>
        <taxon>Acanthomorphata</taxon>
        <taxon>Zeiogadaria</taxon>
        <taxon>Gadariae</taxon>
        <taxon>Gadiformes</taxon>
        <taxon>Gadoidei</taxon>
        <taxon>Gadidae</taxon>
        <taxon>Gadus</taxon>
    </lineage>
</organism>
<dbReference type="InterPro" id="IPR049431">
    <property type="entry name" value="UVSSA_C"/>
</dbReference>
<dbReference type="GeneTree" id="ENSGT00940000164256"/>
<dbReference type="Pfam" id="PF09740">
    <property type="entry name" value="DUF2043"/>
    <property type="match status" value="1"/>
</dbReference>
<evidence type="ECO:0000259" key="12">
    <source>
        <dbReference type="Pfam" id="PF09740"/>
    </source>
</evidence>
<reference evidence="13" key="2">
    <citation type="submission" date="2025-09" db="UniProtKB">
        <authorList>
            <consortium name="Ensembl"/>
        </authorList>
    </citation>
    <scope>IDENTIFICATION</scope>
</reference>
<evidence type="ECO:0000256" key="11">
    <source>
        <dbReference type="SAM" id="MobiDB-lite"/>
    </source>
</evidence>
<evidence type="ECO:0000256" key="9">
    <source>
        <dbReference type="ARBA" id="ARBA00023054"/>
    </source>
</evidence>
<keyword evidence="14" id="KW-1185">Reference proteome</keyword>
<proteinExistence type="inferred from homology"/>
<name>A0A8C4YW86_GADMO</name>
<keyword evidence="6" id="KW-0227">DNA damage</keyword>
<feature type="compositionally biased region" description="Basic residues" evidence="11">
    <location>
        <begin position="584"/>
        <end position="594"/>
    </location>
</feature>
<keyword evidence="9" id="KW-0175">Coiled coil</keyword>
<dbReference type="PANTHER" id="PTHR28670:SF1">
    <property type="entry name" value="UV-STIMULATED SCAFFOLD PROTEIN A"/>
    <property type="match status" value="1"/>
</dbReference>
<accession>A0A8C4YW86</accession>
<evidence type="ECO:0000256" key="6">
    <source>
        <dbReference type="ARBA" id="ARBA00022763"/>
    </source>
</evidence>
<evidence type="ECO:0000256" key="8">
    <source>
        <dbReference type="ARBA" id="ARBA00022833"/>
    </source>
</evidence>
<sequence>MELAQRDKLSELVEELTTSGQQQLNQEKIKEIKKICRLSKDYVDHVYDSVMAQLDKEHAEIRLSAFQIASELFSRSHQFRIRLVDNFQEFLELTVETDSDQPLPPPKEVAKKLKISAIKTIQSWQAQYGTAYKKLALGYHFMKQVKNVDFNDVQARTVAERSRENERQRRMERIYKDRVETAAKEMEESHQEIETTVTEMKSCLKLLLPDEFGLSDQTAPGPDSRTLGDTAPGGRGLASRQLSEEHRPGSSLTAEEAIGKEKNGGNNERRQEEDEKKCLDARMEEKPSLETFETVELEGREELSMKQEEKEVDRDEEETWMNDVSYEDVFIRNSGLISHSYTLNINVESDDQMLSAPHFFCLQTRATADVEEDDEEEDEDDFEEVPEKEGFEPHIPDHLREEYGESNTHTNTHTITLSEPPSPAVGSAPAGGDGAPDAPIVPFGLDLYYWGEKQPGAGKMIKSTSQHRFWVPSEVDEETENPELLAESSSRYISFPGTFTPVSHHCNALLGNGRLCPRQDRVKCPFHGVIVPRDARGRPSRAEDRAREEREERRHRESHPDWQDVELMQDIEAATGEDLGSKRLLGKGKGKGKGKYPNLSNLKKSANTSRSRLENKVFNKKSVRRVSEVMTKIDSRKHEKFSNQFNYALN</sequence>
<feature type="compositionally biased region" description="Polar residues" evidence="11">
    <location>
        <begin position="598"/>
        <end position="610"/>
    </location>
</feature>
<evidence type="ECO:0000256" key="7">
    <source>
        <dbReference type="ARBA" id="ARBA00022771"/>
    </source>
</evidence>
<dbReference type="GO" id="GO:0006283">
    <property type="term" value="P:transcription-coupled nucleotide-excision repair"/>
    <property type="evidence" value="ECO:0007669"/>
    <property type="project" value="TreeGrafter"/>
</dbReference>
<keyword evidence="7" id="KW-0863">Zinc-finger</keyword>
<feature type="compositionally biased region" description="Basic and acidic residues" evidence="11">
    <location>
        <begin position="257"/>
        <end position="280"/>
    </location>
</feature>
<feature type="region of interest" description="Disordered" evidence="11">
    <location>
        <begin position="370"/>
        <end position="435"/>
    </location>
</feature>
<feature type="compositionally biased region" description="Basic and acidic residues" evidence="11">
    <location>
        <begin position="385"/>
        <end position="403"/>
    </location>
</feature>
<keyword evidence="5" id="KW-0479">Metal-binding</keyword>
<dbReference type="InterPro" id="IPR049408">
    <property type="entry name" value="UVSSA_N_a-solenoid_rpt"/>
</dbReference>
<dbReference type="InterPro" id="IPR018610">
    <property type="entry name" value="UVSSA"/>
</dbReference>
<dbReference type="GO" id="GO:0005694">
    <property type="term" value="C:chromosome"/>
    <property type="evidence" value="ECO:0007669"/>
    <property type="project" value="UniProtKB-SubCell"/>
</dbReference>
<dbReference type="Pfam" id="PF20867">
    <property type="entry name" value="UVSSA_N"/>
    <property type="match status" value="1"/>
</dbReference>
<evidence type="ECO:0000256" key="2">
    <source>
        <dbReference type="ARBA" id="ARBA00009240"/>
    </source>
</evidence>
<evidence type="ECO:0000256" key="3">
    <source>
        <dbReference type="ARBA" id="ARBA00022111"/>
    </source>
</evidence>
<dbReference type="GO" id="GO:0009411">
    <property type="term" value="P:response to UV"/>
    <property type="evidence" value="ECO:0007669"/>
    <property type="project" value="InterPro"/>
</dbReference>
<evidence type="ECO:0000256" key="4">
    <source>
        <dbReference type="ARBA" id="ARBA00022454"/>
    </source>
</evidence>
<comment type="similarity">
    <text evidence="2">Belongs to the UVSSA family.</text>
</comment>